<comment type="caution">
    <text evidence="2">The sequence shown here is derived from an EMBL/GenBank/DDBJ whole genome shotgun (WGS) entry which is preliminary data.</text>
</comment>
<gene>
    <name evidence="2" type="ORF">H4W79_002517</name>
</gene>
<dbReference type="Gene3D" id="3.40.50.300">
    <property type="entry name" value="P-loop containing nucleotide triphosphate hydrolases"/>
    <property type="match status" value="2"/>
</dbReference>
<keyword evidence="3" id="KW-1185">Reference proteome</keyword>
<dbReference type="SMART" id="SM00491">
    <property type="entry name" value="HELICc2"/>
    <property type="match status" value="1"/>
</dbReference>
<dbReference type="CDD" id="cd00046">
    <property type="entry name" value="SF2-N"/>
    <property type="match status" value="1"/>
</dbReference>
<reference evidence="2 3" key="1">
    <citation type="submission" date="2020-10" db="EMBL/GenBank/DDBJ databases">
        <title>Sequencing the genomes of 1000 actinobacteria strains.</title>
        <authorList>
            <person name="Klenk H.-P."/>
        </authorList>
    </citation>
    <scope>NUCLEOTIDE SEQUENCE [LARGE SCALE GENOMIC DNA]</scope>
    <source>
        <strain evidence="2 3">DSM 45157</strain>
    </source>
</reference>
<organism evidence="2 3">
    <name type="scientific">Nocardiopsis terrae</name>
    <dbReference type="NCBI Taxonomy" id="372655"/>
    <lineage>
        <taxon>Bacteria</taxon>
        <taxon>Bacillati</taxon>
        <taxon>Actinomycetota</taxon>
        <taxon>Actinomycetes</taxon>
        <taxon>Streptosporangiales</taxon>
        <taxon>Nocardiopsidaceae</taxon>
        <taxon>Nocardiopsis</taxon>
    </lineage>
</organism>
<dbReference type="Proteomes" id="UP000598217">
    <property type="component" value="Unassembled WGS sequence"/>
</dbReference>
<feature type="domain" description="Helicase ATP-binding" evidence="1">
    <location>
        <begin position="46"/>
        <end position="315"/>
    </location>
</feature>
<evidence type="ECO:0000313" key="2">
    <source>
        <dbReference type="EMBL" id="MBE1458303.1"/>
    </source>
</evidence>
<dbReference type="SUPFAM" id="SSF52540">
    <property type="entry name" value="P-loop containing nucleoside triphosphate hydrolases"/>
    <property type="match status" value="2"/>
</dbReference>
<evidence type="ECO:0000313" key="3">
    <source>
        <dbReference type="Proteomes" id="UP000598217"/>
    </source>
</evidence>
<dbReference type="Pfam" id="PF13307">
    <property type="entry name" value="Helicase_C_2"/>
    <property type="match status" value="1"/>
</dbReference>
<accession>A0ABR9HH01</accession>
<proteinExistence type="predicted"/>
<dbReference type="InterPro" id="IPR027417">
    <property type="entry name" value="P-loop_NTPase"/>
</dbReference>
<evidence type="ECO:0000259" key="1">
    <source>
        <dbReference type="PROSITE" id="PS51192"/>
    </source>
</evidence>
<dbReference type="InterPro" id="IPR014001">
    <property type="entry name" value="Helicase_ATP-bd"/>
</dbReference>
<name>A0ABR9HH01_9ACTN</name>
<dbReference type="RefSeq" id="WP_191269968.1">
    <property type="nucleotide sequence ID" value="NZ_BMXJ01000003.1"/>
</dbReference>
<dbReference type="SMART" id="SM00487">
    <property type="entry name" value="DEXDc"/>
    <property type="match status" value="1"/>
</dbReference>
<protein>
    <recommendedName>
        <fullName evidence="1">Helicase ATP-binding domain-containing protein</fullName>
    </recommendedName>
</protein>
<dbReference type="EMBL" id="JADBDY010000001">
    <property type="protein sequence ID" value="MBE1458303.1"/>
    <property type="molecule type" value="Genomic_DNA"/>
</dbReference>
<dbReference type="InterPro" id="IPR011545">
    <property type="entry name" value="DEAD/DEAH_box_helicase_dom"/>
</dbReference>
<dbReference type="InterPro" id="IPR006555">
    <property type="entry name" value="ATP-dep_Helicase_C"/>
</dbReference>
<dbReference type="Pfam" id="PF00270">
    <property type="entry name" value="DEAD"/>
    <property type="match status" value="1"/>
</dbReference>
<sequence>MGFKRRQADPVGVPSDPEQLYRLLARGNQGPASVWGHQAKVMEHWHGQFRAKSDVALELPTGAGKTLVGGLIAEYLRRTEGSRVAYLCPTRQLAVQTARKLDDYGIPPSLLIGPSREWDQADLARYQAAGSVAVSTYSHVFNSRPRIDTADVLILDDAHAAEGYVSSPWSLRIKRRSHESAYKDLLAALSPALDPLLLPHLQSENPRGQYLTAIYLASPAAVAARAGHVESVIREAVAQNKVSDDAVYAWKFLETHVADCLAYVSYREILIRPLIAPTFQHSAFNSPKQRIYMSATLGAGGELERAFGRPRIHRIPVPAGWDKEGTGRRFFVFPELARDLTSDTTVVASFVQRVIAQAGRVVVLTPETRVADKFCERYLPEDYRTFTAKEVEEDLSVFTSQPTAALVLTNRYDGVDLPDEDCRLVVFNGLPANGDLQEKFLHDSVGAEEVLRERIRARIQQGAGRATRNLRDHAAVLVLGRSLTSYLARRDIQASMHPEIHAELELGVDASLGQTSDDVWENLVIFNDQGPDWNEIEDDIIQNRETYDRKDGPGAAALQQAVRSEVAAANALWSKDHHFALTSIKNVTDQLRNAQTPKRYSSLWSYLGFCVAHRLAEATGEAQFQRTADTYYREARRNSLGTTWFDRVAPVVAPSAAAVEGLDPTDEAAMNSILAANDLWEPEAFQAALAARAGLLETNPDSYEDGLVHLGRLAGATKSYGDPRDGRAAMPDAVWIFDSARWVIWEAKNQATNTGEIGAEQARQAGGHRRTTEKTEGVVAPGDSICVLASPKPKVHESTYNVAEENVYWVQPPQVLELFDTLTRAWQDARARNLQTMSVAALAAVFREHQALPSQWLPALRQHPLWRTPEE</sequence>
<dbReference type="PROSITE" id="PS51192">
    <property type="entry name" value="HELICASE_ATP_BIND_1"/>
    <property type="match status" value="1"/>
</dbReference>